<sequence length="198" mass="22330">IISGISEDEIYTGIVIAGFGEDEIFPKIQDFKLAELFENRLRFEEGTMTEIDNDTIGIIRPFAQRDMVDTFMQGIEPNLLKSVEEIIANEFENLINTISIKHKIAKSKLTGIFDKAQENIEKNIFEYRNSRHIDPTITTVSYLNKEGLIELAESLVSITSLKRKTSSDLETVGGPVDIAIITKGDGFKWVKTKENLVT</sequence>
<dbReference type="EMBL" id="QNVS01000081">
    <property type="protein sequence ID" value="REC51146.1"/>
    <property type="molecule type" value="Genomic_DNA"/>
</dbReference>
<dbReference type="Proteomes" id="UP000256512">
    <property type="component" value="Unassembled WGS sequence"/>
</dbReference>
<dbReference type="RefSeq" id="WP_206608124.1">
    <property type="nucleotide sequence ID" value="NZ_QNVS01000081.1"/>
</dbReference>
<reference evidence="1 2" key="1">
    <citation type="journal article" date="2006" name="Int. J. Syst. Evol. Microbiol.">
        <title>Chryseobacterium piscium sp. nov., isolated from fish of the South Atlantic Ocean off South Africa.</title>
        <authorList>
            <person name="de Beer H."/>
            <person name="Hugo C.J."/>
            <person name="Jooste P.J."/>
            <person name="Vancanneyt M."/>
            <person name="Coenye T."/>
            <person name="Vandamme P."/>
        </authorList>
    </citation>
    <scope>NUCLEOTIDE SEQUENCE [LARGE SCALE GENOMIC DNA]</scope>
    <source>
        <strain evidence="1 2">CCUG 51923</strain>
    </source>
</reference>
<evidence type="ECO:0000313" key="2">
    <source>
        <dbReference type="Proteomes" id="UP000256512"/>
    </source>
</evidence>
<organism evidence="1 2">
    <name type="scientific">Chryseobacterium piscium</name>
    <dbReference type="NCBI Taxonomy" id="333702"/>
    <lineage>
        <taxon>Bacteria</taxon>
        <taxon>Pseudomonadati</taxon>
        <taxon>Bacteroidota</taxon>
        <taxon>Flavobacteriia</taxon>
        <taxon>Flavobacteriales</taxon>
        <taxon>Weeksellaceae</taxon>
        <taxon>Chryseobacterium group</taxon>
        <taxon>Chryseobacterium</taxon>
    </lineage>
</organism>
<comment type="caution">
    <text evidence="1">The sequence shown here is derived from an EMBL/GenBank/DDBJ whole genome shotgun (WGS) entry which is preliminary data.</text>
</comment>
<name>A0A3D9BCS3_9FLAO</name>
<protein>
    <submittedName>
        <fullName evidence="1">Uncharacterized protein</fullName>
    </submittedName>
</protein>
<dbReference type="AlphaFoldDB" id="A0A3D9BCS3"/>
<evidence type="ECO:0000313" key="1">
    <source>
        <dbReference type="EMBL" id="REC51146.1"/>
    </source>
</evidence>
<gene>
    <name evidence="1" type="ORF">DRF62_17775</name>
</gene>
<proteinExistence type="predicted"/>
<keyword evidence="2" id="KW-1185">Reference proteome</keyword>
<accession>A0A3D9BCS3</accession>
<feature type="non-terminal residue" evidence="1">
    <location>
        <position position="1"/>
    </location>
</feature>